<evidence type="ECO:0000256" key="3">
    <source>
        <dbReference type="SAM" id="MobiDB-lite"/>
    </source>
</evidence>
<dbReference type="InterPro" id="IPR000792">
    <property type="entry name" value="Tscrpt_reg_LuxR_C"/>
</dbReference>
<evidence type="ECO:0000313" key="6">
    <source>
        <dbReference type="Proteomes" id="UP001519654"/>
    </source>
</evidence>
<dbReference type="SUPFAM" id="SSF46894">
    <property type="entry name" value="C-terminal effector domain of the bipartite response regulators"/>
    <property type="match status" value="1"/>
</dbReference>
<name>A0ABS5YMU9_9ACTN</name>
<dbReference type="InterPro" id="IPR016032">
    <property type="entry name" value="Sig_transdc_resp-reg_C-effctor"/>
</dbReference>
<dbReference type="Pfam" id="PF00196">
    <property type="entry name" value="GerE"/>
    <property type="match status" value="1"/>
</dbReference>
<dbReference type="SMART" id="SM00421">
    <property type="entry name" value="HTH_LUXR"/>
    <property type="match status" value="1"/>
</dbReference>
<dbReference type="SUPFAM" id="SSF52540">
    <property type="entry name" value="P-loop containing nucleoside triphosphate hydrolases"/>
    <property type="match status" value="1"/>
</dbReference>
<evidence type="ECO:0000313" key="5">
    <source>
        <dbReference type="EMBL" id="MBU2664636.1"/>
    </source>
</evidence>
<dbReference type="InterPro" id="IPR041664">
    <property type="entry name" value="AAA_16"/>
</dbReference>
<proteinExistence type="predicted"/>
<dbReference type="PROSITE" id="PS00622">
    <property type="entry name" value="HTH_LUXR_1"/>
    <property type="match status" value="1"/>
</dbReference>
<organism evidence="5 6">
    <name type="scientific">Paractinoplanes bogorensis</name>
    <dbReference type="NCBI Taxonomy" id="1610840"/>
    <lineage>
        <taxon>Bacteria</taxon>
        <taxon>Bacillati</taxon>
        <taxon>Actinomycetota</taxon>
        <taxon>Actinomycetes</taxon>
        <taxon>Micromonosporales</taxon>
        <taxon>Micromonosporaceae</taxon>
        <taxon>Paractinoplanes</taxon>
    </lineage>
</organism>
<comment type="caution">
    <text evidence="5">The sequence shown here is derived from an EMBL/GenBank/DDBJ whole genome shotgun (WGS) entry which is preliminary data.</text>
</comment>
<dbReference type="Pfam" id="PF13191">
    <property type="entry name" value="AAA_16"/>
    <property type="match status" value="1"/>
</dbReference>
<accession>A0ABS5YMU9</accession>
<gene>
    <name evidence="5" type="ORF">KOI35_14125</name>
</gene>
<dbReference type="CDD" id="cd06170">
    <property type="entry name" value="LuxR_C_like"/>
    <property type="match status" value="1"/>
</dbReference>
<keyword evidence="1" id="KW-0547">Nucleotide-binding</keyword>
<evidence type="ECO:0000256" key="2">
    <source>
        <dbReference type="ARBA" id="ARBA00022840"/>
    </source>
</evidence>
<keyword evidence="6" id="KW-1185">Reference proteome</keyword>
<dbReference type="Gene3D" id="1.25.40.10">
    <property type="entry name" value="Tetratricopeptide repeat domain"/>
    <property type="match status" value="1"/>
</dbReference>
<evidence type="ECO:0000256" key="1">
    <source>
        <dbReference type="ARBA" id="ARBA00022741"/>
    </source>
</evidence>
<feature type="region of interest" description="Disordered" evidence="3">
    <location>
        <begin position="823"/>
        <end position="846"/>
    </location>
</feature>
<feature type="domain" description="HTH luxR-type" evidence="4">
    <location>
        <begin position="834"/>
        <end position="898"/>
    </location>
</feature>
<dbReference type="PANTHER" id="PTHR16305">
    <property type="entry name" value="TESTICULAR SOLUBLE ADENYLYL CYCLASE"/>
    <property type="match status" value="1"/>
</dbReference>
<dbReference type="InterPro" id="IPR027417">
    <property type="entry name" value="P-loop_NTPase"/>
</dbReference>
<dbReference type="PANTHER" id="PTHR16305:SF35">
    <property type="entry name" value="TRANSCRIPTIONAL ACTIVATOR DOMAIN"/>
    <property type="match status" value="1"/>
</dbReference>
<dbReference type="Gene3D" id="3.40.50.300">
    <property type="entry name" value="P-loop containing nucleotide triphosphate hydrolases"/>
    <property type="match status" value="1"/>
</dbReference>
<dbReference type="RefSeq" id="WP_215787420.1">
    <property type="nucleotide sequence ID" value="NZ_JAHKKG010000004.1"/>
</dbReference>
<sequence>MVPLIGRHDERRVLAELVAGVRDGRSGTLVLAGEPGTGKTSLLDHVAAGSPDLRVVAIAGVEPESCLGYAALHRLLRPWLSGLDALPGPQRDALRAAFGHTADGPADRYLVGMATLTLLADASAPEPVLCVIDDAHWLDRESADALAFVARRLYAEAAGLLFATRPEPQSPVAGLPTLALGGLPGDDALSLLSASVTGHLDRTVAATVIAGTEGNPLALIELARTLRPGQLAGVVPLPAPLPVGELLETHFQQQIRPLPEDTRRFLLLVSAAPPQNPALLWRAAAELGIAAHRADPALSAGLLTSTLEFRHPLIRSAVYRGAAPADRRRVHAALADVHDPEAEADRQAWHRAQATIGLDEQVAAQLERASERARSRGGHAEQAAFLARAAELSPDPRAQAARLVAAARAQLVLGDPAAAGRMLDRAEPGLDQPVARALARQARATTAMYSGAYGAAPGLLLGAAESITGRDDALARKMMFEAMQAVLATDDQETMRDLARAVLASPAIRSAPPTYANQFLIGCATRIAGDYQAAVPIMRGALAALETDENLCEDGPPLAVISILAADDLWDDEAGRRAWDRIEAYDRRSGALGTLRATLAVGSTWELRAGRFEAAGAMQDELADLVNMLGATHGEHSQRIELLAWSGRETEARSVAARATVAHHFVRTSMAVLEISLGRYPEALEWLRPSLERDKPGAATRALHEIVEAGVRSGDHRAAKAALVRMEERAPVSGTPWGLGLLARCRALMADDEQAEELYRESVTLLGRTSVRTELARSHLVHGEWLRRRRRRADARVALRTAHDMFSRMGAVAFAERARTELAATGDRPRPSVASSPGGELTPQERQVASLAAAGATNAEIAARLFLSTSTVEYHLTRIFRKLAITSRRKLAAALVRS</sequence>
<dbReference type="PRINTS" id="PR00038">
    <property type="entry name" value="HTHLUXR"/>
</dbReference>
<protein>
    <submittedName>
        <fullName evidence="5">AAA family ATPase</fullName>
    </submittedName>
</protein>
<dbReference type="InterPro" id="IPR036388">
    <property type="entry name" value="WH-like_DNA-bd_sf"/>
</dbReference>
<reference evidence="5 6" key="1">
    <citation type="submission" date="2021-06" db="EMBL/GenBank/DDBJ databases">
        <title>Actinoplanes lichenicola sp. nov., and Actinoplanes ovalisporus sp. nov., isolated from lichen in Thailand.</title>
        <authorList>
            <person name="Saeng-In P."/>
            <person name="Kanchanasin P."/>
            <person name="Yuki M."/>
            <person name="Kudo T."/>
            <person name="Ohkuma M."/>
            <person name="Phongsopitanun W."/>
            <person name="Tanasupawat S."/>
        </authorList>
    </citation>
    <scope>NUCLEOTIDE SEQUENCE [LARGE SCALE GENOMIC DNA]</scope>
    <source>
        <strain evidence="5 6">NBRC 110975</strain>
    </source>
</reference>
<dbReference type="InterPro" id="IPR011990">
    <property type="entry name" value="TPR-like_helical_dom_sf"/>
</dbReference>
<dbReference type="Gene3D" id="1.10.10.10">
    <property type="entry name" value="Winged helix-like DNA-binding domain superfamily/Winged helix DNA-binding domain"/>
    <property type="match status" value="1"/>
</dbReference>
<keyword evidence="2" id="KW-0067">ATP-binding</keyword>
<dbReference type="PROSITE" id="PS50043">
    <property type="entry name" value="HTH_LUXR_2"/>
    <property type="match status" value="1"/>
</dbReference>
<dbReference type="EMBL" id="JAHKKG010000004">
    <property type="protein sequence ID" value="MBU2664636.1"/>
    <property type="molecule type" value="Genomic_DNA"/>
</dbReference>
<evidence type="ECO:0000259" key="4">
    <source>
        <dbReference type="PROSITE" id="PS50043"/>
    </source>
</evidence>
<dbReference type="Proteomes" id="UP001519654">
    <property type="component" value="Unassembled WGS sequence"/>
</dbReference>